<comment type="similarity">
    <text evidence="2 12">Belongs to the group II decarboxylase family.</text>
</comment>
<keyword evidence="5" id="KW-0210">Decarboxylase</keyword>
<gene>
    <name evidence="13" type="ORF">WMSIL1_LOCUS14668</name>
</gene>
<sequence length="476" mass="53535">MRSSCKESVDIAVDYLENVEKYKPFPTVKPGFLVPQIPSDPPKEGVAMQVIFKDVDQLLMPGVAHWNHPHFHAYFAMANSYPAVCADIIGSAIGGIGFTWASSPINTELEYVMTNWLVKMLDLPDYYLHSSKGVGGGVIGTTCSEQAIITMMAARNKAINKYISANPGASKFEALSKLVCYASIQAHCSVERAGLLNLLPIRSLPVNDKFQLTGETLEAAILEDIAEGKIPFYCVATLGTTSVCSFDKLDEIGPVCKKFDMWLHVDAAYAGSSFICPENRRYLRGIEFTSSFAFNPHKWLLTNFDCSVVWFKDGSSVTKAFSIDAQYLKYSEAGKMPELYNWQLSFGRKFRSLKLWFVIRKFGVTGLQNYIRQHIRMAKYLESLIKSDTRFDIIGEVTMGLVCFRIKNNNELTKKLYEEIENDGRIHVVTASVRTPKGEEIFFIRIAMVNIFTDEEICDYAFKVIVEVTNKLSVNQ</sequence>
<dbReference type="GO" id="GO:0030170">
    <property type="term" value="F:pyridoxal phosphate binding"/>
    <property type="evidence" value="ECO:0007669"/>
    <property type="project" value="InterPro"/>
</dbReference>
<dbReference type="GO" id="GO:0005737">
    <property type="term" value="C:cytoplasm"/>
    <property type="evidence" value="ECO:0007669"/>
    <property type="project" value="TreeGrafter"/>
</dbReference>
<evidence type="ECO:0000256" key="7">
    <source>
        <dbReference type="ARBA" id="ARBA00023239"/>
    </source>
</evidence>
<dbReference type="GO" id="GO:0004058">
    <property type="term" value="F:aromatic-L-amino-acid decarboxylase activity"/>
    <property type="evidence" value="ECO:0007669"/>
    <property type="project" value="UniProtKB-EC"/>
</dbReference>
<evidence type="ECO:0000313" key="14">
    <source>
        <dbReference type="Proteomes" id="UP000321570"/>
    </source>
</evidence>
<dbReference type="PANTHER" id="PTHR11999:SF167">
    <property type="entry name" value="AROMATIC-L-AMINO-ACID DECARBOXYLASE"/>
    <property type="match status" value="1"/>
</dbReference>
<evidence type="ECO:0000256" key="9">
    <source>
        <dbReference type="ARBA" id="ARBA00040968"/>
    </source>
</evidence>
<dbReference type="Proteomes" id="UP000321570">
    <property type="component" value="Unassembled WGS sequence"/>
</dbReference>
<reference evidence="13 14" key="1">
    <citation type="submission" date="2019-07" db="EMBL/GenBank/DDBJ databases">
        <authorList>
            <person name="Jastrzebski P J."/>
            <person name="Paukszto L."/>
            <person name="Jastrzebski P J."/>
        </authorList>
    </citation>
    <scope>NUCLEOTIDE SEQUENCE [LARGE SCALE GENOMIC DNA]</scope>
    <source>
        <strain evidence="13 14">WMS-il1</strain>
    </source>
</reference>
<keyword evidence="4" id="KW-0127">Catecholamine biosynthesis</keyword>
<dbReference type="GO" id="GO:0042427">
    <property type="term" value="P:serotonin biosynthetic process"/>
    <property type="evidence" value="ECO:0007669"/>
    <property type="project" value="TreeGrafter"/>
</dbReference>
<evidence type="ECO:0000313" key="13">
    <source>
        <dbReference type="EMBL" id="VUZ57192.1"/>
    </source>
</evidence>
<dbReference type="InterPro" id="IPR002129">
    <property type="entry name" value="PyrdxlP-dep_de-COase"/>
</dbReference>
<keyword evidence="14" id="KW-1185">Reference proteome</keyword>
<comment type="cofactor">
    <cofactor evidence="1 11 12">
        <name>pyridoxal 5'-phosphate</name>
        <dbReference type="ChEBI" id="CHEBI:597326"/>
    </cofactor>
</comment>
<dbReference type="PRINTS" id="PR00800">
    <property type="entry name" value="YHDCRBOXLASE"/>
</dbReference>
<evidence type="ECO:0000256" key="11">
    <source>
        <dbReference type="PIRSR" id="PIRSR602129-50"/>
    </source>
</evidence>
<dbReference type="PROSITE" id="PS00392">
    <property type="entry name" value="DDC_GAD_HDC_YDC"/>
    <property type="match status" value="1"/>
</dbReference>
<dbReference type="InterPro" id="IPR015422">
    <property type="entry name" value="PyrdxlP-dep_Trfase_small"/>
</dbReference>
<dbReference type="GO" id="GO:0042423">
    <property type="term" value="P:catecholamine biosynthetic process"/>
    <property type="evidence" value="ECO:0007669"/>
    <property type="project" value="UniProtKB-KW"/>
</dbReference>
<evidence type="ECO:0000256" key="2">
    <source>
        <dbReference type="ARBA" id="ARBA00009533"/>
    </source>
</evidence>
<evidence type="ECO:0000256" key="6">
    <source>
        <dbReference type="ARBA" id="ARBA00022898"/>
    </source>
</evidence>
<dbReference type="PANTHER" id="PTHR11999">
    <property type="entry name" value="GROUP II PYRIDOXAL-5-PHOSPHATE DECARBOXYLASE"/>
    <property type="match status" value="1"/>
</dbReference>
<comment type="subunit">
    <text evidence="3">Homodimer.</text>
</comment>
<dbReference type="AlphaFoldDB" id="A0A564ZCW1"/>
<keyword evidence="7 12" id="KW-0456">Lyase</keyword>
<dbReference type="EMBL" id="CABIJS010000713">
    <property type="protein sequence ID" value="VUZ57192.1"/>
    <property type="molecule type" value="Genomic_DNA"/>
</dbReference>
<name>A0A564ZCW1_HYMDI</name>
<organism evidence="13 14">
    <name type="scientific">Hymenolepis diminuta</name>
    <name type="common">Rat tapeworm</name>
    <dbReference type="NCBI Taxonomy" id="6216"/>
    <lineage>
        <taxon>Eukaryota</taxon>
        <taxon>Metazoa</taxon>
        <taxon>Spiralia</taxon>
        <taxon>Lophotrochozoa</taxon>
        <taxon>Platyhelminthes</taxon>
        <taxon>Cestoda</taxon>
        <taxon>Eucestoda</taxon>
        <taxon>Cyclophyllidea</taxon>
        <taxon>Hymenolepididae</taxon>
        <taxon>Hymenolepis</taxon>
    </lineage>
</organism>
<evidence type="ECO:0000256" key="5">
    <source>
        <dbReference type="ARBA" id="ARBA00022793"/>
    </source>
</evidence>
<proteinExistence type="inferred from homology"/>
<evidence type="ECO:0000256" key="1">
    <source>
        <dbReference type="ARBA" id="ARBA00001933"/>
    </source>
</evidence>
<dbReference type="Pfam" id="PF00282">
    <property type="entry name" value="Pyridoxal_deC"/>
    <property type="match status" value="1"/>
</dbReference>
<dbReference type="Gene3D" id="3.40.640.10">
    <property type="entry name" value="Type I PLP-dependent aspartate aminotransferase-like (Major domain)"/>
    <property type="match status" value="1"/>
</dbReference>
<dbReference type="InterPro" id="IPR021115">
    <property type="entry name" value="Pyridoxal-P_BS"/>
</dbReference>
<evidence type="ECO:0000256" key="12">
    <source>
        <dbReference type="RuleBase" id="RU000382"/>
    </source>
</evidence>
<dbReference type="Gene3D" id="1.20.1340.10">
    <property type="entry name" value="dopa decarboxylase, N-terminal domain"/>
    <property type="match status" value="1"/>
</dbReference>
<protein>
    <recommendedName>
        <fullName evidence="9">Aromatic-L-amino-acid decarboxylase</fullName>
        <ecNumber evidence="8">4.1.1.28</ecNumber>
    </recommendedName>
    <alternativeName>
        <fullName evidence="10">DOPA decarboxylase</fullName>
    </alternativeName>
</protein>
<dbReference type="InterPro" id="IPR015424">
    <property type="entry name" value="PyrdxlP-dep_Trfase"/>
</dbReference>
<dbReference type="EC" id="4.1.1.28" evidence="8"/>
<dbReference type="FunFam" id="3.40.640.10:FF:000025">
    <property type="entry name" value="Histidine decarboxylase"/>
    <property type="match status" value="1"/>
</dbReference>
<evidence type="ECO:0000256" key="10">
    <source>
        <dbReference type="ARBA" id="ARBA00041275"/>
    </source>
</evidence>
<feature type="modified residue" description="N6-(pyridoxal phosphate)lysine" evidence="11">
    <location>
        <position position="298"/>
    </location>
</feature>
<evidence type="ECO:0000256" key="4">
    <source>
        <dbReference type="ARBA" id="ARBA00022584"/>
    </source>
</evidence>
<dbReference type="InterPro" id="IPR015421">
    <property type="entry name" value="PyrdxlP-dep_Trfase_major"/>
</dbReference>
<evidence type="ECO:0000256" key="3">
    <source>
        <dbReference type="ARBA" id="ARBA00011738"/>
    </source>
</evidence>
<dbReference type="InterPro" id="IPR010977">
    <property type="entry name" value="Aromatic_deC"/>
</dbReference>
<dbReference type="SUPFAM" id="SSF53383">
    <property type="entry name" value="PLP-dependent transferases"/>
    <property type="match status" value="1"/>
</dbReference>
<dbReference type="GO" id="GO:0006520">
    <property type="term" value="P:amino acid metabolic process"/>
    <property type="evidence" value="ECO:0007669"/>
    <property type="project" value="InterPro"/>
</dbReference>
<dbReference type="Gene3D" id="3.90.1150.10">
    <property type="entry name" value="Aspartate Aminotransferase, domain 1"/>
    <property type="match status" value="1"/>
</dbReference>
<accession>A0A564ZCW1</accession>
<dbReference type="GO" id="GO:0019752">
    <property type="term" value="P:carboxylic acid metabolic process"/>
    <property type="evidence" value="ECO:0007669"/>
    <property type="project" value="InterPro"/>
</dbReference>
<evidence type="ECO:0000256" key="8">
    <source>
        <dbReference type="ARBA" id="ARBA00038886"/>
    </source>
</evidence>
<keyword evidence="6 11" id="KW-0663">Pyridoxal phosphate</keyword>